<keyword evidence="2" id="KW-1185">Reference proteome</keyword>
<organism evidence="1 2">
    <name type="scientific">Prunus armeniaca</name>
    <name type="common">Apricot</name>
    <name type="synonym">Armeniaca vulgaris</name>
    <dbReference type="NCBI Taxonomy" id="36596"/>
    <lineage>
        <taxon>Eukaryota</taxon>
        <taxon>Viridiplantae</taxon>
        <taxon>Streptophyta</taxon>
        <taxon>Embryophyta</taxon>
        <taxon>Tracheophyta</taxon>
        <taxon>Spermatophyta</taxon>
        <taxon>Magnoliopsida</taxon>
        <taxon>eudicotyledons</taxon>
        <taxon>Gunneridae</taxon>
        <taxon>Pentapetalae</taxon>
        <taxon>rosids</taxon>
        <taxon>fabids</taxon>
        <taxon>Rosales</taxon>
        <taxon>Rosaceae</taxon>
        <taxon>Amygdaloideae</taxon>
        <taxon>Amygdaleae</taxon>
        <taxon>Prunus</taxon>
    </lineage>
</organism>
<evidence type="ECO:0000313" key="1">
    <source>
        <dbReference type="EMBL" id="CAB4317851.1"/>
    </source>
</evidence>
<dbReference type="AlphaFoldDB" id="A0A6J5XXD3"/>
<proteinExistence type="predicted"/>
<accession>A0A6J5XXD3</accession>
<dbReference type="EMBL" id="CAEKKB010000007">
    <property type="protein sequence ID" value="CAB4317851.1"/>
    <property type="molecule type" value="Genomic_DNA"/>
</dbReference>
<dbReference type="Proteomes" id="UP000507245">
    <property type="component" value="Unassembled WGS sequence"/>
</dbReference>
<reference evidence="2" key="1">
    <citation type="journal article" date="2020" name="Genome Biol.">
        <title>Gamete binning: chromosome-level and haplotype-resolved genome assembly enabled by high-throughput single-cell sequencing of gamete genomes.</title>
        <authorList>
            <person name="Campoy J.A."/>
            <person name="Sun H."/>
            <person name="Goel M."/>
            <person name="Jiao W.-B."/>
            <person name="Folz-Donahue K."/>
            <person name="Wang N."/>
            <person name="Rubio M."/>
            <person name="Liu C."/>
            <person name="Kukat C."/>
            <person name="Ruiz D."/>
            <person name="Huettel B."/>
            <person name="Schneeberger K."/>
        </authorList>
    </citation>
    <scope>NUCLEOTIDE SEQUENCE [LARGE SCALE GENOMIC DNA]</scope>
    <source>
        <strain evidence="2">cv. Rojo Pasion</strain>
    </source>
</reference>
<protein>
    <submittedName>
        <fullName evidence="1">Uncharacterized protein</fullName>
    </submittedName>
</protein>
<evidence type="ECO:0000313" key="2">
    <source>
        <dbReference type="Proteomes" id="UP000507245"/>
    </source>
</evidence>
<gene>
    <name evidence="1" type="ORF">ORAREDHAP_LOCUS44756</name>
</gene>
<name>A0A6J5XXD3_PRUAR</name>
<sequence length="97" mass="10227">MAVLSFTPITASNSSPNAAARAAPSTIDATAQELLHFLLPKPTSPSEHLVALAVALAASEFPTVLIITFEFNDLFGALLSKSNVSFIGKIDRVRTTN</sequence>